<dbReference type="PANTHER" id="PTHR23502:SF163">
    <property type="entry name" value="MAJOR FACILITATOR SUPERFAMILY (MFS) PROFILE DOMAIN-CONTAINING PROTEIN"/>
    <property type="match status" value="1"/>
</dbReference>
<evidence type="ECO:0000256" key="4">
    <source>
        <dbReference type="ARBA" id="ARBA00023136"/>
    </source>
</evidence>
<sequence>MLIAFRFLNGSAVVTVVLNPSIVSDLYPVEQRGRALAITGFGPLIGPVIGPIVGSYLGGTAGWRWTFWLMAILSGACEILFLVFFRETYKVRILQQKAARITNETGDESVWSKYEVEDAEKRTVKEVMKEDFIRPMQMLIFSPALILLSLYVAIVYGYMYLVMTTITMVFEGLYGFSEGSSGLSFLGLSKSYPDRF</sequence>
<dbReference type="InterPro" id="IPR036259">
    <property type="entry name" value="MFS_trans_sf"/>
</dbReference>
<protein>
    <recommendedName>
        <fullName evidence="6">Major facilitator superfamily (MFS) profile domain-containing protein</fullName>
    </recommendedName>
</protein>
<gene>
    <name evidence="7" type="ORF">OCU04_002500</name>
</gene>
<feature type="transmembrane region" description="Helical" evidence="5">
    <location>
        <begin position="65"/>
        <end position="85"/>
    </location>
</feature>
<evidence type="ECO:0000313" key="8">
    <source>
        <dbReference type="Proteomes" id="UP001152300"/>
    </source>
</evidence>
<dbReference type="Pfam" id="PF07690">
    <property type="entry name" value="MFS_1"/>
    <property type="match status" value="1"/>
</dbReference>
<evidence type="ECO:0000259" key="6">
    <source>
        <dbReference type="PROSITE" id="PS50850"/>
    </source>
</evidence>
<keyword evidence="3 5" id="KW-1133">Transmembrane helix</keyword>
<keyword evidence="4 5" id="KW-0472">Membrane</keyword>
<feature type="transmembrane region" description="Helical" evidence="5">
    <location>
        <begin position="35"/>
        <end position="59"/>
    </location>
</feature>
<feature type="domain" description="Major facilitator superfamily (MFS) profile" evidence="6">
    <location>
        <begin position="1"/>
        <end position="196"/>
    </location>
</feature>
<dbReference type="GO" id="GO:0016020">
    <property type="term" value="C:membrane"/>
    <property type="evidence" value="ECO:0007669"/>
    <property type="project" value="UniProtKB-SubCell"/>
</dbReference>
<evidence type="ECO:0000256" key="5">
    <source>
        <dbReference type="SAM" id="Phobius"/>
    </source>
</evidence>
<dbReference type="InterPro" id="IPR011701">
    <property type="entry name" value="MFS"/>
</dbReference>
<evidence type="ECO:0000256" key="1">
    <source>
        <dbReference type="ARBA" id="ARBA00004141"/>
    </source>
</evidence>
<organism evidence="7 8">
    <name type="scientific">Sclerotinia nivalis</name>
    <dbReference type="NCBI Taxonomy" id="352851"/>
    <lineage>
        <taxon>Eukaryota</taxon>
        <taxon>Fungi</taxon>
        <taxon>Dikarya</taxon>
        <taxon>Ascomycota</taxon>
        <taxon>Pezizomycotina</taxon>
        <taxon>Leotiomycetes</taxon>
        <taxon>Helotiales</taxon>
        <taxon>Sclerotiniaceae</taxon>
        <taxon>Sclerotinia</taxon>
    </lineage>
</organism>
<name>A0A9X0DQ87_9HELO</name>
<dbReference type="Proteomes" id="UP001152300">
    <property type="component" value="Unassembled WGS sequence"/>
</dbReference>
<dbReference type="SUPFAM" id="SSF103473">
    <property type="entry name" value="MFS general substrate transporter"/>
    <property type="match status" value="1"/>
</dbReference>
<feature type="transmembrane region" description="Helical" evidence="5">
    <location>
        <begin position="138"/>
        <end position="161"/>
    </location>
</feature>
<dbReference type="OrthoDB" id="5296287at2759"/>
<proteinExistence type="predicted"/>
<dbReference type="GO" id="GO:0022857">
    <property type="term" value="F:transmembrane transporter activity"/>
    <property type="evidence" value="ECO:0007669"/>
    <property type="project" value="InterPro"/>
</dbReference>
<keyword evidence="8" id="KW-1185">Reference proteome</keyword>
<dbReference type="EMBL" id="JAPEIS010000002">
    <property type="protein sequence ID" value="KAJ8068808.1"/>
    <property type="molecule type" value="Genomic_DNA"/>
</dbReference>
<reference evidence="7" key="1">
    <citation type="submission" date="2022-11" db="EMBL/GenBank/DDBJ databases">
        <title>Genome Resource of Sclerotinia nivalis Strain SnTB1, a Plant Pathogen Isolated from American Ginseng.</title>
        <authorList>
            <person name="Fan S."/>
        </authorList>
    </citation>
    <scope>NUCLEOTIDE SEQUENCE</scope>
    <source>
        <strain evidence="7">SnTB1</strain>
    </source>
</reference>
<keyword evidence="2 5" id="KW-0812">Transmembrane</keyword>
<dbReference type="InterPro" id="IPR020846">
    <property type="entry name" value="MFS_dom"/>
</dbReference>
<evidence type="ECO:0000256" key="2">
    <source>
        <dbReference type="ARBA" id="ARBA00022692"/>
    </source>
</evidence>
<evidence type="ECO:0000256" key="3">
    <source>
        <dbReference type="ARBA" id="ARBA00022989"/>
    </source>
</evidence>
<dbReference type="AlphaFoldDB" id="A0A9X0DQ87"/>
<dbReference type="PROSITE" id="PS50850">
    <property type="entry name" value="MFS"/>
    <property type="match status" value="1"/>
</dbReference>
<comment type="caution">
    <text evidence="7">The sequence shown here is derived from an EMBL/GenBank/DDBJ whole genome shotgun (WGS) entry which is preliminary data.</text>
</comment>
<comment type="subcellular location">
    <subcellularLocation>
        <location evidence="1">Membrane</location>
        <topology evidence="1">Multi-pass membrane protein</topology>
    </subcellularLocation>
</comment>
<evidence type="ECO:0000313" key="7">
    <source>
        <dbReference type="EMBL" id="KAJ8068808.1"/>
    </source>
</evidence>
<dbReference type="PANTHER" id="PTHR23502">
    <property type="entry name" value="MAJOR FACILITATOR SUPERFAMILY"/>
    <property type="match status" value="1"/>
</dbReference>
<dbReference type="Gene3D" id="1.20.1250.20">
    <property type="entry name" value="MFS general substrate transporter like domains"/>
    <property type="match status" value="1"/>
</dbReference>
<accession>A0A9X0DQ87</accession>